<feature type="coiled-coil region" evidence="1">
    <location>
        <begin position="107"/>
        <end position="141"/>
    </location>
</feature>
<keyword evidence="1" id="KW-0175">Coiled coil</keyword>
<dbReference type="Proteomes" id="UP000238479">
    <property type="component" value="Chromosome 3"/>
</dbReference>
<reference evidence="2 3" key="1">
    <citation type="journal article" date="2018" name="Nat. Genet.">
        <title>The Rosa genome provides new insights in the design of modern roses.</title>
        <authorList>
            <person name="Bendahmane M."/>
        </authorList>
    </citation>
    <scope>NUCLEOTIDE SEQUENCE [LARGE SCALE GENOMIC DNA]</scope>
    <source>
        <strain evidence="3">cv. Old Blush</strain>
    </source>
</reference>
<evidence type="ECO:0000256" key="1">
    <source>
        <dbReference type="SAM" id="Coils"/>
    </source>
</evidence>
<accession>A0A2P6RB71</accession>
<keyword evidence="3" id="KW-1185">Reference proteome</keyword>
<evidence type="ECO:0000313" key="3">
    <source>
        <dbReference type="Proteomes" id="UP000238479"/>
    </source>
</evidence>
<organism evidence="2 3">
    <name type="scientific">Rosa chinensis</name>
    <name type="common">China rose</name>
    <dbReference type="NCBI Taxonomy" id="74649"/>
    <lineage>
        <taxon>Eukaryota</taxon>
        <taxon>Viridiplantae</taxon>
        <taxon>Streptophyta</taxon>
        <taxon>Embryophyta</taxon>
        <taxon>Tracheophyta</taxon>
        <taxon>Spermatophyta</taxon>
        <taxon>Magnoliopsida</taxon>
        <taxon>eudicotyledons</taxon>
        <taxon>Gunneridae</taxon>
        <taxon>Pentapetalae</taxon>
        <taxon>rosids</taxon>
        <taxon>fabids</taxon>
        <taxon>Rosales</taxon>
        <taxon>Rosaceae</taxon>
        <taxon>Rosoideae</taxon>
        <taxon>Rosoideae incertae sedis</taxon>
        <taxon>Rosa</taxon>
    </lineage>
</organism>
<dbReference type="EMBL" id="PDCK01000041">
    <property type="protein sequence ID" value="PRQ43679.1"/>
    <property type="molecule type" value="Genomic_DNA"/>
</dbReference>
<name>A0A2P6RB71_ROSCH</name>
<protein>
    <submittedName>
        <fullName evidence="2">Uncharacterized protein</fullName>
    </submittedName>
</protein>
<dbReference type="AlphaFoldDB" id="A0A2P6RB71"/>
<comment type="caution">
    <text evidence="2">The sequence shown here is derived from an EMBL/GenBank/DDBJ whole genome shotgun (WGS) entry which is preliminary data.</text>
</comment>
<dbReference type="Gramene" id="PRQ43679">
    <property type="protein sequence ID" value="PRQ43679"/>
    <property type="gene ID" value="RchiOBHm_Chr3g0471041"/>
</dbReference>
<sequence length="432" mass="49642">MSSCNEICALCNSPWHSPFECSLRFECPDFMQECEYKMGMYQETFIPNAYPQEEAYEPSKEFVDGLLAQLHASQALLQAFQVSISQETMVPEAYPHEQAYESRRPSLEELLAQLQASQAHLQASQAQLQASQEMLAHSNEQLEASFAQKSPFTIYEHESFFDQVEPISREEVYIEHLEQESFMQVENGASDVDVQEIEVGYESFNASGVRDYTSEEPVQYWKSNLHNEEEVYEVDSDEEDSFCSEEDVELEDLHHDPLIVEVDIPKEKESPSIPCDDEEIEEPRTFLPPIFMEIHHELPKVESKTLSTYVLNGKIEIKVLLPLNPPLSGQCFYNEVMDWKGSEPLALNLSHHSQELLPPIVPMSIISTPLEKEKARRLIHNRKMEKNGKIKKLHFWPPIGVFLCSSWSCLYDTSMSPLAPNNRVVVLEKYPP</sequence>
<proteinExistence type="predicted"/>
<gene>
    <name evidence="2" type="ORF">RchiOBHm_Chr3g0471041</name>
</gene>
<evidence type="ECO:0000313" key="2">
    <source>
        <dbReference type="EMBL" id="PRQ43679.1"/>
    </source>
</evidence>